<dbReference type="AlphaFoldDB" id="A0A9D2BYN2"/>
<gene>
    <name evidence="1" type="ORF">H9841_01615</name>
</gene>
<sequence>MPLFRPVGIQELQKICALGWNAFPPRLPEQPIFYPVTNREYAIQIARDWNTKDSHSGYCGFVTSFSVDAGYLQQFQAQQVGARVHQEYWIPSEHLEEFNRHIIGGIQIDTAFYGVRYVGTRFEIPRDIAALKAALGR</sequence>
<evidence type="ECO:0000313" key="2">
    <source>
        <dbReference type="Proteomes" id="UP000823868"/>
    </source>
</evidence>
<reference evidence="1" key="2">
    <citation type="submission" date="2021-04" db="EMBL/GenBank/DDBJ databases">
        <authorList>
            <person name="Gilroy R."/>
        </authorList>
    </citation>
    <scope>NUCLEOTIDE SEQUENCE</scope>
    <source>
        <strain evidence="1">ChiBcec16_6824</strain>
    </source>
</reference>
<comment type="caution">
    <text evidence="1">The sequence shown here is derived from an EMBL/GenBank/DDBJ whole genome shotgun (WGS) entry which is preliminary data.</text>
</comment>
<evidence type="ECO:0000313" key="1">
    <source>
        <dbReference type="EMBL" id="HIY20585.1"/>
    </source>
</evidence>
<accession>A0A9D2BYN2</accession>
<protein>
    <submittedName>
        <fullName evidence="1">ADP-ribosylation/crystallin J1</fullName>
    </submittedName>
</protein>
<organism evidence="1 2">
    <name type="scientific">Candidatus Flavonifractor merdigallinarum</name>
    <dbReference type="NCBI Taxonomy" id="2838589"/>
    <lineage>
        <taxon>Bacteria</taxon>
        <taxon>Bacillati</taxon>
        <taxon>Bacillota</taxon>
        <taxon>Clostridia</taxon>
        <taxon>Eubacteriales</taxon>
        <taxon>Oscillospiraceae</taxon>
        <taxon>Flavonifractor</taxon>
    </lineage>
</organism>
<dbReference type="EMBL" id="DXDX01000032">
    <property type="protein sequence ID" value="HIY20585.1"/>
    <property type="molecule type" value="Genomic_DNA"/>
</dbReference>
<dbReference type="Proteomes" id="UP000823868">
    <property type="component" value="Unassembled WGS sequence"/>
</dbReference>
<proteinExistence type="predicted"/>
<reference evidence="1" key="1">
    <citation type="journal article" date="2021" name="PeerJ">
        <title>Extensive microbial diversity within the chicken gut microbiome revealed by metagenomics and culture.</title>
        <authorList>
            <person name="Gilroy R."/>
            <person name="Ravi A."/>
            <person name="Getino M."/>
            <person name="Pursley I."/>
            <person name="Horton D.L."/>
            <person name="Alikhan N.F."/>
            <person name="Baker D."/>
            <person name="Gharbi K."/>
            <person name="Hall N."/>
            <person name="Watson M."/>
            <person name="Adriaenssens E.M."/>
            <person name="Foster-Nyarko E."/>
            <person name="Jarju S."/>
            <person name="Secka A."/>
            <person name="Antonio M."/>
            <person name="Oren A."/>
            <person name="Chaudhuri R.R."/>
            <person name="La Ragione R."/>
            <person name="Hildebrand F."/>
            <person name="Pallen M.J."/>
        </authorList>
    </citation>
    <scope>NUCLEOTIDE SEQUENCE</scope>
    <source>
        <strain evidence="1">ChiBcec16_6824</strain>
    </source>
</reference>
<name>A0A9D2BYN2_9FIRM</name>